<keyword evidence="2" id="KW-0677">Repeat</keyword>
<feature type="compositionally biased region" description="Polar residues" evidence="3">
    <location>
        <begin position="227"/>
        <end position="242"/>
    </location>
</feature>
<dbReference type="EMBL" id="AHHH01000101">
    <property type="protein sequence ID" value="ESU41981.1"/>
    <property type="molecule type" value="Genomic_DNA"/>
</dbReference>
<feature type="compositionally biased region" description="Low complexity" evidence="3">
    <location>
        <begin position="185"/>
        <end position="196"/>
    </location>
</feature>
<feature type="region of interest" description="Disordered" evidence="3">
    <location>
        <begin position="164"/>
        <end position="242"/>
    </location>
</feature>
<evidence type="ECO:0000313" key="6">
    <source>
        <dbReference type="Proteomes" id="UP000018040"/>
    </source>
</evidence>
<dbReference type="AlphaFoldDB" id="V6TTC3"/>
<protein>
    <recommendedName>
        <fullName evidence="4">U2A'/phosphoprotein 32 family A C-terminal domain-containing protein</fullName>
    </recommendedName>
</protein>
<dbReference type="PANTHER" id="PTHR18849">
    <property type="entry name" value="LEUCINE RICH REPEAT PROTEIN"/>
    <property type="match status" value="1"/>
</dbReference>
<evidence type="ECO:0000256" key="1">
    <source>
        <dbReference type="ARBA" id="ARBA00022614"/>
    </source>
</evidence>
<dbReference type="FunFam" id="3.80.10.10:FF:000094">
    <property type="entry name" value="protein C21orf2 isoform X1"/>
    <property type="match status" value="1"/>
</dbReference>
<dbReference type="OrthoDB" id="1517790at2759"/>
<dbReference type="InterPro" id="IPR032675">
    <property type="entry name" value="LRR_dom_sf"/>
</dbReference>
<dbReference type="VEuPathDB" id="GiardiaDB:GL50803_0016891"/>
<evidence type="ECO:0000256" key="2">
    <source>
        <dbReference type="ARBA" id="ARBA00022737"/>
    </source>
</evidence>
<gene>
    <name evidence="5" type="ORF">GSB_16891</name>
</gene>
<keyword evidence="1" id="KW-0433">Leucine-rich repeat</keyword>
<reference evidence="5 6" key="2">
    <citation type="journal article" date="2013" name="Genome Biol. Evol.">
        <title>Genome sequencing of Giardia lamblia genotypes A2 and B isolates (DH and GS) and comparative analysis with the genomes of genotypes A1 and E (WB and Pig).</title>
        <authorList>
            <person name="Adam R.D."/>
            <person name="Dahlstrom E.W."/>
            <person name="Martens C.A."/>
            <person name="Bruno D.P."/>
            <person name="Barbian K.D."/>
            <person name="Ricklefs S.M."/>
            <person name="Hernandez M.M."/>
            <person name="Narla N.P."/>
            <person name="Patel R.B."/>
            <person name="Porcella S.F."/>
            <person name="Nash T.E."/>
        </authorList>
    </citation>
    <scope>NUCLEOTIDE SEQUENCE [LARGE SCALE GENOMIC DNA]</scope>
    <source>
        <strain evidence="5 6">GS</strain>
    </source>
</reference>
<feature type="domain" description="U2A'/phosphoprotein 32 family A C-terminal" evidence="4">
    <location>
        <begin position="123"/>
        <end position="141"/>
    </location>
</feature>
<dbReference type="InterPro" id="IPR003603">
    <property type="entry name" value="U2A'_phosphoprotein32A_C"/>
</dbReference>
<sequence length="275" mass="30962">MHGNSLPSPFLIQLDIQKLKMSTLTRNYILAKTKKSDLKDVKHLNIWGSELRDVSILKELVNVEVLSLSVNSINSLSDFAQCHALTEIYLRKNAITDLREVVYLRGLRNLSVLWLCENPIAEHPQYRSYVIKALPQLKRLDDVDITQAEIQEAARTRFTVPIELPSNATSAGAAPSMQPPRRYSQQPQDNQAQPAAGYQERSPTNQRRQGWGEPAHPTPQERDSRPYQANRQSSGPNLSRGSQHVMTAIISLLNELDSTQLESVKSTISAMLSKR</sequence>
<dbReference type="Gene3D" id="3.80.10.10">
    <property type="entry name" value="Ribonuclease Inhibitor"/>
    <property type="match status" value="1"/>
</dbReference>
<dbReference type="Pfam" id="PF14580">
    <property type="entry name" value="LRR_9"/>
    <property type="match status" value="1"/>
</dbReference>
<proteinExistence type="predicted"/>
<dbReference type="GO" id="GO:0036064">
    <property type="term" value="C:ciliary basal body"/>
    <property type="evidence" value="ECO:0007669"/>
    <property type="project" value="UniProtKB-ARBA"/>
</dbReference>
<dbReference type="VEuPathDB" id="GiardiaDB:QR46_3083"/>
<evidence type="ECO:0000256" key="3">
    <source>
        <dbReference type="SAM" id="MobiDB-lite"/>
    </source>
</evidence>
<name>V6TTC3_GIAIN</name>
<evidence type="ECO:0000259" key="4">
    <source>
        <dbReference type="SMART" id="SM00446"/>
    </source>
</evidence>
<comment type="caution">
    <text evidence="5">The sequence shown here is derived from an EMBL/GenBank/DDBJ whole genome shotgun (WGS) entry which is preliminary data.</text>
</comment>
<reference evidence="6" key="1">
    <citation type="submission" date="2012-02" db="EMBL/GenBank/DDBJ databases">
        <title>Genome sequencing of Giardia lamblia Genotypes A2 and B isolates (DH and GS) and comparative analysis with the genomes of Genotypes A1 and E (WB and Pig).</title>
        <authorList>
            <person name="Adam R."/>
            <person name="Dahlstrom E."/>
            <person name="Martens C."/>
            <person name="Bruno D."/>
            <person name="Barbian K."/>
            <person name="Porcella S.F."/>
            <person name="Nash T."/>
        </authorList>
    </citation>
    <scope>NUCLEOTIDE SEQUENCE</scope>
    <source>
        <strain evidence="6">GS</strain>
    </source>
</reference>
<dbReference type="SMART" id="SM00446">
    <property type="entry name" value="LRRcap"/>
    <property type="match status" value="1"/>
</dbReference>
<dbReference type="VEuPathDB" id="GiardiaDB:DHA2_16891"/>
<evidence type="ECO:0000313" key="5">
    <source>
        <dbReference type="EMBL" id="ESU41981.1"/>
    </source>
</evidence>
<dbReference type="PANTHER" id="PTHR18849:SF0">
    <property type="entry name" value="CILIA- AND FLAGELLA-ASSOCIATED PROTEIN 410-RELATED"/>
    <property type="match status" value="1"/>
</dbReference>
<dbReference type="Proteomes" id="UP000018040">
    <property type="component" value="Unassembled WGS sequence"/>
</dbReference>
<dbReference type="SUPFAM" id="SSF52058">
    <property type="entry name" value="L domain-like"/>
    <property type="match status" value="1"/>
</dbReference>
<organism evidence="5 6">
    <name type="scientific">Giardia intestinalis</name>
    <name type="common">Giardia lamblia</name>
    <dbReference type="NCBI Taxonomy" id="5741"/>
    <lineage>
        <taxon>Eukaryota</taxon>
        <taxon>Metamonada</taxon>
        <taxon>Diplomonadida</taxon>
        <taxon>Hexamitidae</taxon>
        <taxon>Giardiinae</taxon>
        <taxon>Giardia</taxon>
    </lineage>
</organism>
<dbReference type="VEuPathDB" id="GiardiaDB:GL50581_968"/>
<accession>V6TTC3</accession>